<gene>
    <name evidence="1" type="ORF">AQI95_29085</name>
</gene>
<dbReference type="Proteomes" id="UP000053127">
    <property type="component" value="Unassembled WGS sequence"/>
</dbReference>
<dbReference type="RefSeq" id="WP_067130198.1">
    <property type="nucleotide sequence ID" value="NZ_KQ948217.1"/>
</dbReference>
<reference evidence="1 2" key="1">
    <citation type="submission" date="2015-10" db="EMBL/GenBank/DDBJ databases">
        <title>Draft genome sequence of Streptomyces yokosukanensis DSM 40224, type strain for the species Streptomyces yokosukanensis.</title>
        <authorList>
            <person name="Ruckert C."/>
            <person name="Winkler A."/>
            <person name="Kalinowski J."/>
            <person name="Kampfer P."/>
            <person name="Glaeser S."/>
        </authorList>
    </citation>
    <scope>NUCLEOTIDE SEQUENCE [LARGE SCALE GENOMIC DNA]</scope>
    <source>
        <strain evidence="1 2">DSM 40224</strain>
    </source>
</reference>
<name>A0A124HEY1_9ACTN</name>
<sequence>MKTTNPADFQHACTVLSSPALIRLITEIDDNGPIPVRQTARILADLPVDDLRQATDMARAGDLVSVRPGAGLSLTTAGEELADVYDTLARWARRHAYPAPVSDFTGRIRHTLALLATAPVATGERGVTTRTDVLLPSAEAARDLARPHDLLQQWLEANPQLAGSAEQSELAA</sequence>
<dbReference type="STRING" id="67386.AQI95_29085"/>
<accession>A0A124HEY1</accession>
<keyword evidence="2" id="KW-1185">Reference proteome</keyword>
<protein>
    <recommendedName>
        <fullName evidence="3">HTH hxlR-type domain-containing protein</fullName>
    </recommendedName>
</protein>
<evidence type="ECO:0000313" key="1">
    <source>
        <dbReference type="EMBL" id="KUN02128.1"/>
    </source>
</evidence>
<dbReference type="AlphaFoldDB" id="A0A124HEY1"/>
<comment type="caution">
    <text evidence="1">The sequence shown here is derived from an EMBL/GenBank/DDBJ whole genome shotgun (WGS) entry which is preliminary data.</text>
</comment>
<evidence type="ECO:0008006" key="3">
    <source>
        <dbReference type="Google" id="ProtNLM"/>
    </source>
</evidence>
<proteinExistence type="predicted"/>
<evidence type="ECO:0000313" key="2">
    <source>
        <dbReference type="Proteomes" id="UP000053127"/>
    </source>
</evidence>
<organism evidence="1 2">
    <name type="scientific">Streptomyces yokosukanensis</name>
    <dbReference type="NCBI Taxonomy" id="67386"/>
    <lineage>
        <taxon>Bacteria</taxon>
        <taxon>Bacillati</taxon>
        <taxon>Actinomycetota</taxon>
        <taxon>Actinomycetes</taxon>
        <taxon>Kitasatosporales</taxon>
        <taxon>Streptomycetaceae</taxon>
        <taxon>Streptomyces</taxon>
    </lineage>
</organism>
<dbReference type="EMBL" id="LMWN01000040">
    <property type="protein sequence ID" value="KUN02128.1"/>
    <property type="molecule type" value="Genomic_DNA"/>
</dbReference>
<dbReference type="OrthoDB" id="4263686at2"/>